<dbReference type="InterPro" id="IPR044560">
    <property type="entry name" value="MOase"/>
</dbReference>
<dbReference type="PANTHER" id="PTHR45934:SF20">
    <property type="entry name" value="MONOOXYGENASE 2-RELATED"/>
    <property type="match status" value="1"/>
</dbReference>
<dbReference type="InterPro" id="IPR036188">
    <property type="entry name" value="FAD/NAD-bd_sf"/>
</dbReference>
<dbReference type="PRINTS" id="PR00420">
    <property type="entry name" value="RNGMNOXGNASE"/>
</dbReference>
<evidence type="ECO:0000313" key="5">
    <source>
        <dbReference type="Proteomes" id="UP000504604"/>
    </source>
</evidence>
<sequence length="384" mass="42491">MEVIQEIVIVGAGIAGLTTSLGLHRLGVRSLVLESADTLRTDGFAFALWTNAWKALDAIGIGHNLRQKHNQLTRLVSTSVISGLPTAELSLELLVCGCRGNHEVRRINRKVLIESLRNELPEGTIRYSSKVVSIQDSGFFNTIHLADGTVLKTKVLIGHDGVISVVAKFLGFSKPSSAGRASIRGYLDCENGQGFEPKFLQFFGNGVRYGVTPCDDHGVYWFFTYIPSAQDKGVEEDPAKMKQFVLSKLGNTSNKVRNIFEQTDLNSMIWSQLKFRQAWELLWGNISKDKVCLAGDSLHPVTPDIGQGGCSALEDGVVLARVLAKAVTQKPSVGVQDNAEEIKQERMKMGLEKYAKERWRCSIAYMVGFIQQRRIFGCHFVEDV</sequence>
<proteinExistence type="inferred from homology"/>
<dbReference type="Pfam" id="PF01494">
    <property type="entry name" value="FAD_binding_3"/>
    <property type="match status" value="1"/>
</dbReference>
<protein>
    <submittedName>
        <fullName evidence="6">LOW QUALITY PROTEIN: uncharacterized protein LOC105169922</fullName>
    </submittedName>
</protein>
<evidence type="ECO:0000259" key="4">
    <source>
        <dbReference type="Pfam" id="PF01494"/>
    </source>
</evidence>
<keyword evidence="1" id="KW-0560">Oxidoreductase</keyword>
<evidence type="ECO:0000256" key="3">
    <source>
        <dbReference type="ARBA" id="ARBA00024018"/>
    </source>
</evidence>
<dbReference type="Proteomes" id="UP000504604">
    <property type="component" value="Linkage group LG8"/>
</dbReference>
<dbReference type="SUPFAM" id="SSF51905">
    <property type="entry name" value="FAD/NAD(P)-binding domain"/>
    <property type="match status" value="1"/>
</dbReference>
<dbReference type="GO" id="GO:0071949">
    <property type="term" value="F:FAD binding"/>
    <property type="evidence" value="ECO:0007669"/>
    <property type="project" value="InterPro"/>
</dbReference>
<dbReference type="KEGG" id="sind:105169922"/>
<organism evidence="5 6">
    <name type="scientific">Sesamum indicum</name>
    <name type="common">Oriental sesame</name>
    <name type="synonym">Sesamum orientale</name>
    <dbReference type="NCBI Taxonomy" id="4182"/>
    <lineage>
        <taxon>Eukaryota</taxon>
        <taxon>Viridiplantae</taxon>
        <taxon>Streptophyta</taxon>
        <taxon>Embryophyta</taxon>
        <taxon>Tracheophyta</taxon>
        <taxon>Spermatophyta</taxon>
        <taxon>Magnoliopsida</taxon>
        <taxon>eudicotyledons</taxon>
        <taxon>Gunneridae</taxon>
        <taxon>Pentapetalae</taxon>
        <taxon>asterids</taxon>
        <taxon>lamiids</taxon>
        <taxon>Lamiales</taxon>
        <taxon>Pedaliaceae</taxon>
        <taxon>Sesamum</taxon>
    </lineage>
</organism>
<evidence type="ECO:0000256" key="2">
    <source>
        <dbReference type="ARBA" id="ARBA00023033"/>
    </source>
</evidence>
<evidence type="ECO:0000313" key="6">
    <source>
        <dbReference type="RefSeq" id="XP_020551726.1"/>
    </source>
</evidence>
<dbReference type="PANTHER" id="PTHR45934">
    <property type="entry name" value="FAD/NAD(P)-BINDING OXIDOREDUCTASE FAMILY PROTEIN"/>
    <property type="match status" value="1"/>
</dbReference>
<dbReference type="GO" id="GO:0004497">
    <property type="term" value="F:monooxygenase activity"/>
    <property type="evidence" value="ECO:0007669"/>
    <property type="project" value="UniProtKB-KW"/>
</dbReference>
<reference evidence="6" key="1">
    <citation type="submission" date="2025-08" db="UniProtKB">
        <authorList>
            <consortium name="RefSeq"/>
        </authorList>
    </citation>
    <scope>IDENTIFICATION</scope>
</reference>
<dbReference type="OrthoDB" id="655030at2759"/>
<keyword evidence="5" id="KW-1185">Reference proteome</keyword>
<dbReference type="AlphaFoldDB" id="A0A8M8V6J3"/>
<gene>
    <name evidence="6" type="primary">LOC105169922</name>
</gene>
<accession>A0A8M8V6J3</accession>
<dbReference type="RefSeq" id="XP_020551726.1">
    <property type="nucleotide sequence ID" value="XM_020696067.1"/>
</dbReference>
<dbReference type="InterPro" id="IPR002938">
    <property type="entry name" value="FAD-bd"/>
</dbReference>
<evidence type="ECO:0000256" key="1">
    <source>
        <dbReference type="ARBA" id="ARBA00023002"/>
    </source>
</evidence>
<comment type="similarity">
    <text evidence="3">Belongs to the 3-hydroxybenzoate 6-hydroxylase family.</text>
</comment>
<keyword evidence="2" id="KW-0503">Monooxygenase</keyword>
<dbReference type="Gene3D" id="3.50.50.60">
    <property type="entry name" value="FAD/NAD(P)-binding domain"/>
    <property type="match status" value="1"/>
</dbReference>
<name>A0A8M8V6J3_SESIN</name>
<dbReference type="GeneID" id="105169922"/>
<feature type="domain" description="FAD-binding" evidence="4">
    <location>
        <begin position="6"/>
        <end position="339"/>
    </location>
</feature>